<dbReference type="GO" id="GO:0016740">
    <property type="term" value="F:transferase activity"/>
    <property type="evidence" value="ECO:0007669"/>
    <property type="project" value="UniProtKB-KW"/>
</dbReference>
<evidence type="ECO:0000313" key="11">
    <source>
        <dbReference type="Proteomes" id="UP000010816"/>
    </source>
</evidence>
<dbReference type="RefSeq" id="WP_015279397.1">
    <property type="nucleotide sequence ID" value="NC_019940.1"/>
</dbReference>
<dbReference type="KEGG" id="tmb:Thimo_0385"/>
<feature type="signal peptide" evidence="8">
    <location>
        <begin position="1"/>
        <end position="22"/>
    </location>
</feature>
<comment type="pathway">
    <text evidence="1 7">Cell wall biogenesis; peptidoglycan biosynthesis.</text>
</comment>
<evidence type="ECO:0000313" key="10">
    <source>
        <dbReference type="EMBL" id="AGA89249.1"/>
    </source>
</evidence>
<evidence type="ECO:0000256" key="7">
    <source>
        <dbReference type="PROSITE-ProRule" id="PRU01373"/>
    </source>
</evidence>
<feature type="active site" description="Proton donor/acceptor" evidence="7">
    <location>
        <position position="146"/>
    </location>
</feature>
<dbReference type="GO" id="GO:0071555">
    <property type="term" value="P:cell wall organization"/>
    <property type="evidence" value="ECO:0007669"/>
    <property type="project" value="UniProtKB-UniRule"/>
</dbReference>
<protein>
    <recommendedName>
        <fullName evidence="9">L,D-TPase catalytic domain-containing protein</fullName>
    </recommendedName>
</protein>
<evidence type="ECO:0000256" key="1">
    <source>
        <dbReference type="ARBA" id="ARBA00004752"/>
    </source>
</evidence>
<reference evidence="10 11" key="1">
    <citation type="submission" date="2011-09" db="EMBL/GenBank/DDBJ databases">
        <title>Complete sequence of chromosome of Thioflavicoccus mobilis 8321.</title>
        <authorList>
            <consortium name="US DOE Joint Genome Institute"/>
            <person name="Lucas S."/>
            <person name="Han J."/>
            <person name="Lapidus A."/>
            <person name="Cheng J.-F."/>
            <person name="Goodwin L."/>
            <person name="Pitluck S."/>
            <person name="Peters L."/>
            <person name="Ovchinnikova G."/>
            <person name="Lu M."/>
            <person name="Detter J.C."/>
            <person name="Han C."/>
            <person name="Tapia R."/>
            <person name="Land M."/>
            <person name="Hauser L."/>
            <person name="Kyrpides N."/>
            <person name="Ivanova N."/>
            <person name="Pagani I."/>
            <person name="Vogl K."/>
            <person name="Liu Z."/>
            <person name="Imhoff J."/>
            <person name="Thiel V."/>
            <person name="Frigaard N.-U."/>
            <person name="Bryant D."/>
            <person name="Woyke T."/>
        </authorList>
    </citation>
    <scope>NUCLEOTIDE SEQUENCE [LARGE SCALE GENOMIC DNA]</scope>
    <source>
        <strain evidence="10 11">8321</strain>
    </source>
</reference>
<keyword evidence="3" id="KW-0808">Transferase</keyword>
<dbReference type="PANTHER" id="PTHR36699:SF1">
    <property type="entry name" value="L,D-TRANSPEPTIDASE YAFK-RELATED"/>
    <property type="match status" value="1"/>
</dbReference>
<evidence type="ECO:0000256" key="6">
    <source>
        <dbReference type="ARBA" id="ARBA00023316"/>
    </source>
</evidence>
<dbReference type="UniPathway" id="UPA00219"/>
<dbReference type="Pfam" id="PF03734">
    <property type="entry name" value="YkuD"/>
    <property type="match status" value="1"/>
</dbReference>
<keyword evidence="6 7" id="KW-0961">Cell wall biogenesis/degradation</keyword>
<feature type="domain" description="L,D-TPase catalytic" evidence="9">
    <location>
        <begin position="56"/>
        <end position="194"/>
    </location>
</feature>
<dbReference type="Proteomes" id="UP000010816">
    <property type="component" value="Chromosome"/>
</dbReference>
<evidence type="ECO:0000256" key="8">
    <source>
        <dbReference type="SAM" id="SignalP"/>
    </source>
</evidence>
<dbReference type="Gene3D" id="2.40.440.10">
    <property type="entry name" value="L,D-transpeptidase catalytic domain-like"/>
    <property type="match status" value="1"/>
</dbReference>
<dbReference type="GO" id="GO:0008360">
    <property type="term" value="P:regulation of cell shape"/>
    <property type="evidence" value="ECO:0007669"/>
    <property type="project" value="UniProtKB-UniRule"/>
</dbReference>
<dbReference type="eggNOG" id="COG3034">
    <property type="taxonomic scope" value="Bacteria"/>
</dbReference>
<dbReference type="OrthoDB" id="9809748at2"/>
<proteinExistence type="inferred from homology"/>
<dbReference type="GO" id="GO:0009252">
    <property type="term" value="P:peptidoglycan biosynthetic process"/>
    <property type="evidence" value="ECO:0007669"/>
    <property type="project" value="UniProtKB-UniPathway"/>
</dbReference>
<name>L0GVC0_9GAMM</name>
<dbReference type="PATRIC" id="fig|765912.4.peg.378"/>
<feature type="chain" id="PRO_5003943141" description="L,D-TPase catalytic domain-containing protein" evidence="8">
    <location>
        <begin position="23"/>
        <end position="195"/>
    </location>
</feature>
<dbReference type="InterPro" id="IPR038063">
    <property type="entry name" value="Transpep_catalytic_dom"/>
</dbReference>
<dbReference type="SUPFAM" id="SSF141523">
    <property type="entry name" value="L,D-transpeptidase catalytic domain-like"/>
    <property type="match status" value="1"/>
</dbReference>
<dbReference type="AlphaFoldDB" id="L0GVC0"/>
<evidence type="ECO:0000256" key="2">
    <source>
        <dbReference type="ARBA" id="ARBA00005992"/>
    </source>
</evidence>
<accession>L0GVC0</accession>
<evidence type="ECO:0000256" key="3">
    <source>
        <dbReference type="ARBA" id="ARBA00022679"/>
    </source>
</evidence>
<dbReference type="InterPro" id="IPR005490">
    <property type="entry name" value="LD_TPept_cat_dom"/>
</dbReference>
<sequence>MSARLVFILLCCGLVASPSAGAMSLLFKRGETSTAAEPSAERAAEIAAEYRRLVADLVVVEKSERRLYLVKDERPLRSYPISLGFAPKGPKEREGDGRTPEGRYVLDWRRTQSQFYKAIHISYPSARDRSHAASMGVDPGGLIMIHGQPRPNEHAELQALVRNEDWTQGCIAVSNQAIDEIWEATRNGTPIEIRP</sequence>
<organism evidence="10 11">
    <name type="scientific">Thioflavicoccus mobilis 8321</name>
    <dbReference type="NCBI Taxonomy" id="765912"/>
    <lineage>
        <taxon>Bacteria</taxon>
        <taxon>Pseudomonadati</taxon>
        <taxon>Pseudomonadota</taxon>
        <taxon>Gammaproteobacteria</taxon>
        <taxon>Chromatiales</taxon>
        <taxon>Chromatiaceae</taxon>
        <taxon>Thioflavicoccus</taxon>
    </lineage>
</organism>
<dbReference type="PANTHER" id="PTHR36699">
    <property type="entry name" value="LD-TRANSPEPTIDASE"/>
    <property type="match status" value="1"/>
</dbReference>
<keyword evidence="8" id="KW-0732">Signal</keyword>
<dbReference type="CDD" id="cd16913">
    <property type="entry name" value="YkuD_like"/>
    <property type="match status" value="1"/>
</dbReference>
<evidence type="ECO:0000256" key="4">
    <source>
        <dbReference type="ARBA" id="ARBA00022960"/>
    </source>
</evidence>
<dbReference type="STRING" id="765912.Thimo_0385"/>
<dbReference type="GO" id="GO:0004180">
    <property type="term" value="F:carboxypeptidase activity"/>
    <property type="evidence" value="ECO:0007669"/>
    <property type="project" value="UniProtKB-ARBA"/>
</dbReference>
<evidence type="ECO:0000256" key="5">
    <source>
        <dbReference type="ARBA" id="ARBA00022984"/>
    </source>
</evidence>
<feature type="active site" description="Nucleophile" evidence="7">
    <location>
        <position position="170"/>
    </location>
</feature>
<dbReference type="EMBL" id="CP003051">
    <property type="protein sequence ID" value="AGA89249.1"/>
    <property type="molecule type" value="Genomic_DNA"/>
</dbReference>
<keyword evidence="11" id="KW-1185">Reference proteome</keyword>
<comment type="similarity">
    <text evidence="2">Belongs to the YkuD family.</text>
</comment>
<dbReference type="HOGENOM" id="CLU_102842_0_1_6"/>
<dbReference type="PROSITE" id="PS52029">
    <property type="entry name" value="LD_TPASE"/>
    <property type="match status" value="1"/>
</dbReference>
<evidence type="ECO:0000259" key="9">
    <source>
        <dbReference type="PROSITE" id="PS52029"/>
    </source>
</evidence>
<keyword evidence="4 7" id="KW-0133">Cell shape</keyword>
<gene>
    <name evidence="10" type="ORF">Thimo_0385</name>
</gene>
<keyword evidence="5 7" id="KW-0573">Peptidoglycan synthesis</keyword>